<dbReference type="Proteomes" id="UP001553715">
    <property type="component" value="Unassembled WGS sequence"/>
</dbReference>
<reference evidence="4 5" key="1">
    <citation type="submission" date="2024-06" db="EMBL/GenBank/DDBJ databases">
        <title>The Natural Products Discovery Center: Release of the First 8490 Sequenced Strains for Exploring Actinobacteria Biosynthetic Diversity.</title>
        <authorList>
            <person name="Kalkreuter E."/>
            <person name="Kautsar S.A."/>
            <person name="Yang D."/>
            <person name="Bader C.D."/>
            <person name="Teijaro C.N."/>
            <person name="Fluegel L."/>
            <person name="Davis C.M."/>
            <person name="Simpson J.R."/>
            <person name="Lauterbach L."/>
            <person name="Steele A.D."/>
            <person name="Gui C."/>
            <person name="Meng S."/>
            <person name="Li G."/>
            <person name="Viehrig K."/>
            <person name="Ye F."/>
            <person name="Su P."/>
            <person name="Kiefer A.F."/>
            <person name="Nichols A."/>
            <person name="Cepeda A.J."/>
            <person name="Yan W."/>
            <person name="Fan B."/>
            <person name="Jiang Y."/>
            <person name="Adhikari A."/>
            <person name="Zheng C.-J."/>
            <person name="Schuster L."/>
            <person name="Cowan T.M."/>
            <person name="Smanski M.J."/>
            <person name="Chevrette M.G."/>
            <person name="De Carvalho L.P.S."/>
            <person name="Shen B."/>
        </authorList>
    </citation>
    <scope>NUCLEOTIDE SEQUENCE [LARGE SCALE GENOMIC DNA]</scope>
    <source>
        <strain evidence="4 5">NPDC077434</strain>
    </source>
</reference>
<keyword evidence="2" id="KW-0472">Membrane</keyword>
<dbReference type="RefSeq" id="WP_084595641.1">
    <property type="nucleotide sequence ID" value="NZ_JBFBMH010000009.1"/>
</dbReference>
<feature type="transmembrane region" description="Helical" evidence="2">
    <location>
        <begin position="49"/>
        <end position="68"/>
    </location>
</feature>
<dbReference type="SUPFAM" id="SSF53300">
    <property type="entry name" value="vWA-like"/>
    <property type="match status" value="1"/>
</dbReference>
<evidence type="ECO:0000259" key="3">
    <source>
        <dbReference type="PROSITE" id="PS50234"/>
    </source>
</evidence>
<keyword evidence="2" id="KW-0812">Transmembrane</keyword>
<dbReference type="EMBL" id="JBFBMH010000009">
    <property type="protein sequence ID" value="MEW1975087.1"/>
    <property type="molecule type" value="Genomic_DNA"/>
</dbReference>
<dbReference type="InterPro" id="IPR036465">
    <property type="entry name" value="vWFA_dom_sf"/>
</dbReference>
<dbReference type="PROSITE" id="PS50234">
    <property type="entry name" value="VWFA"/>
    <property type="match status" value="1"/>
</dbReference>
<dbReference type="SMART" id="SM00327">
    <property type="entry name" value="VWA"/>
    <property type="match status" value="1"/>
</dbReference>
<keyword evidence="2" id="KW-1133">Transmembrane helix</keyword>
<protein>
    <submittedName>
        <fullName evidence="4">VWA domain-containing protein</fullName>
    </submittedName>
</protein>
<feature type="transmembrane region" description="Helical" evidence="2">
    <location>
        <begin position="6"/>
        <end position="28"/>
    </location>
</feature>
<name>A0ABV3LGP6_9MICO</name>
<comment type="caution">
    <text evidence="4">The sequence shown here is derived from an EMBL/GenBank/DDBJ whole genome shotgun (WGS) entry which is preliminary data.</text>
</comment>
<feature type="transmembrane region" description="Helical" evidence="2">
    <location>
        <begin position="314"/>
        <end position="338"/>
    </location>
</feature>
<organism evidence="4 5">
    <name type="scientific">Microbacterium profundi</name>
    <dbReference type="NCBI Taxonomy" id="450380"/>
    <lineage>
        <taxon>Bacteria</taxon>
        <taxon>Bacillati</taxon>
        <taxon>Actinomycetota</taxon>
        <taxon>Actinomycetes</taxon>
        <taxon>Micrococcales</taxon>
        <taxon>Microbacteriaceae</taxon>
        <taxon>Microbacterium</taxon>
    </lineage>
</organism>
<accession>A0ABV3LGP6</accession>
<evidence type="ECO:0000256" key="2">
    <source>
        <dbReference type="SAM" id="Phobius"/>
    </source>
</evidence>
<dbReference type="Gene3D" id="3.40.50.410">
    <property type="entry name" value="von Willebrand factor, type A domain"/>
    <property type="match status" value="1"/>
</dbReference>
<sequence>MIFQPVLNIFLLVLLFAPVAFVVVWMLVKAVRPQAGSADAGTGAPPVIWGLRLLMLLACFMMLLRPGIPGGATETLATDTDILIVVDTTASIVAEDWDGDGQRLDGVRADVQSIVDEYPGARFALISFDAAAELRLPLTTDATALISSLEVLRPEVTAQSRGSSIGIASAMVEETLEAAAEASPDRSRMVFYLGDGEQTVSTEPESFSASAEFTDGGAVLGYGTSEGGPMKVTSGSFAASEEGGDYIEYQGEQAMSVIDESNLQTIADDLGVPYQLRSADADIELPEAPTTTTNYTDPSTGSGIGGSVGNVIELYWIFALVMVLLLGVEIARATILIAQMRGLATRPEHPTPGSLSKTKRAAPGSLSERSETKRAERAPASRSVPPRDQQPGGDA</sequence>
<evidence type="ECO:0000256" key="1">
    <source>
        <dbReference type="SAM" id="MobiDB-lite"/>
    </source>
</evidence>
<feature type="region of interest" description="Disordered" evidence="1">
    <location>
        <begin position="345"/>
        <end position="395"/>
    </location>
</feature>
<feature type="domain" description="VWFA" evidence="3">
    <location>
        <begin position="81"/>
        <end position="270"/>
    </location>
</feature>
<gene>
    <name evidence="4" type="ORF">AB0301_08445</name>
</gene>
<dbReference type="Pfam" id="PF13519">
    <property type="entry name" value="VWA_2"/>
    <property type="match status" value="1"/>
</dbReference>
<proteinExistence type="predicted"/>
<dbReference type="InterPro" id="IPR002035">
    <property type="entry name" value="VWF_A"/>
</dbReference>
<evidence type="ECO:0000313" key="5">
    <source>
        <dbReference type="Proteomes" id="UP001553715"/>
    </source>
</evidence>
<keyword evidence="5" id="KW-1185">Reference proteome</keyword>
<evidence type="ECO:0000313" key="4">
    <source>
        <dbReference type="EMBL" id="MEW1975087.1"/>
    </source>
</evidence>
<feature type="compositionally biased region" description="Basic and acidic residues" evidence="1">
    <location>
        <begin position="368"/>
        <end position="379"/>
    </location>
</feature>